<gene>
    <name evidence="4" type="ORF">N1032_14115</name>
</gene>
<dbReference type="Gene3D" id="3.40.50.150">
    <property type="entry name" value="Vaccinia Virus protein VP39"/>
    <property type="match status" value="1"/>
</dbReference>
<feature type="region of interest" description="Disordered" evidence="2">
    <location>
        <begin position="1348"/>
        <end position="1370"/>
    </location>
</feature>
<evidence type="ECO:0000313" key="4">
    <source>
        <dbReference type="EMBL" id="MCS5734876.1"/>
    </source>
</evidence>
<dbReference type="EC" id="2.4.-.-" evidence="4"/>
<dbReference type="CDD" id="cd03801">
    <property type="entry name" value="GT4_PimA-like"/>
    <property type="match status" value="1"/>
</dbReference>
<accession>A0ABT2H4N6</accession>
<keyword evidence="1" id="KW-0175">Coiled coil</keyword>
<sequence length="1370" mass="149827">MTTDLTPARRIAAHADASGVRPLGPHEDDSAPDQHADDALLPIVRSARDLSAASTELLEAAIAAGSLHRRHVDPSRANVLRALALPREARVLEIGAGYGAITRYLGETVAVVDALETEHARAAVARERTRDLANVEVFAGVLADLPAEPAYDVIVMVDVLEHVGHGSADRAPYVAFLREAASRLATGGRIVLAIENKLGVKYLAGAPDDHTGRLFDGLEDYPRGTGARSFSRAELLVLLEQAGLTSRTLGAFPDHTSARVVLDFDDVPDAATELLHRIPSFPSPDTAGRRVALVDEGLLWRSLVDAGVGRDFANSFVVIATAEAADDALWPSATLARFFSRDRTRDASASTTVWREGDTVRFSRSFAADPSPLISTEMAESEFVAGRAFDEVFVAADDDERRRLLTAWRQLVDASVDAEGVPIDAIPQNVRVEASGALRLIDIEFRSPDVRVEFVIERGVLWLGTQLASTTAPEVWPQYGRIRELVVGLGALAGLDPSGAWVSAAVEAEARFQAEVTTRFAGPDAVGLWQSELDRMLDSDLIAGPLGLRVNDVLNSAEGRLVDLAAELAETEQQLATVTGELTAERAAAEAAVLRLESELLATAQRVTELEIRHQDTEFQLRAAENELGTARSEGARLLHQSQDETFVARSELQALQSSRAFRALAFSRRRLDRLAPWGTHRRGLYERSLRAVGVAARTVRRAPAAVPAPPRFAMPTADVPLVSIVIPIHGKWDFTERCLHSLIRCHNGESFEVIVVDDASPDDSFARLEEFEGVRVVALAQNAGFTRAANAGIRAARGRHVVMLNNDAEVTHGWLDALLDAAELPGAGIVGAKLVYPDGRLQEAGGIIFRDASGWNYGRYGDPNAPEYNFRREVDYCSGAAILITRALLDVVPGFDERYAPAYYEDTDLAFEARRHGLTVVYEPRSTVIHHEGISHGTDEASGTKKYQAINREKFLEKWAVELEGQFENDPSVATVASMRRSGRRTVFIVDHMVPRWREDSGSLRMQRLMTTMIELGYDVVFLPDNRDQAQPYTAELQRLGVLVWYGWGDIWAHLEAIRDVVALVVLSRATVASTYIRHVREVLPDVPLAFDTVDLHFLREQRRLDLAAGGNAKSVHAMRELELAIVRASDLTLVVSEFERSVLQQLEPQKPVYVLSNSHDSVPVSEALPRTEITFVGSFQHNPNADAIRWFVREVFPLVRQQVPSAHLSVVGRFPPSDLLDVPHPGIDYLGWVEDVAPVHARSIVSIAPLRYGAGVKGKVGDAWAHGVPVVMTALAAEGMQVDDGRTGIVADTAEEFAAAVVRLHRDRELWQSISDQSRAHVDRVFGRERLVQALAEILEFQVDDADAAAPGSPGADGPVEWEERPVG</sequence>
<dbReference type="Pfam" id="PF13489">
    <property type="entry name" value="Methyltransf_23"/>
    <property type="match status" value="1"/>
</dbReference>
<keyword evidence="5" id="KW-1185">Reference proteome</keyword>
<protein>
    <submittedName>
        <fullName evidence="4">Glycosyltransferase</fullName>
        <ecNumber evidence="4">2.4.-.-</ecNumber>
    </submittedName>
</protein>
<dbReference type="EMBL" id="JANLCJ010000005">
    <property type="protein sequence ID" value="MCS5734876.1"/>
    <property type="molecule type" value="Genomic_DNA"/>
</dbReference>
<dbReference type="CDD" id="cd02440">
    <property type="entry name" value="AdoMet_MTases"/>
    <property type="match status" value="1"/>
</dbReference>
<dbReference type="SUPFAM" id="SSF53756">
    <property type="entry name" value="UDP-Glycosyltransferase/glycogen phosphorylase"/>
    <property type="match status" value="1"/>
</dbReference>
<feature type="domain" description="Glycosyltransferase 2-like" evidence="3">
    <location>
        <begin position="724"/>
        <end position="841"/>
    </location>
</feature>
<evidence type="ECO:0000256" key="2">
    <source>
        <dbReference type="SAM" id="MobiDB-lite"/>
    </source>
</evidence>
<feature type="coiled-coil region" evidence="1">
    <location>
        <begin position="607"/>
        <end position="634"/>
    </location>
</feature>
<feature type="compositionally biased region" description="Low complexity" evidence="2">
    <location>
        <begin position="1350"/>
        <end position="1361"/>
    </location>
</feature>
<evidence type="ECO:0000259" key="3">
    <source>
        <dbReference type="Pfam" id="PF00535"/>
    </source>
</evidence>
<dbReference type="Pfam" id="PF00535">
    <property type="entry name" value="Glycos_transf_2"/>
    <property type="match status" value="1"/>
</dbReference>
<dbReference type="InterPro" id="IPR001173">
    <property type="entry name" value="Glyco_trans_2-like"/>
</dbReference>
<reference evidence="4" key="1">
    <citation type="submission" date="2022-08" db="EMBL/GenBank/DDBJ databases">
        <authorList>
            <person name="Deng Y."/>
            <person name="Han X.-F."/>
            <person name="Zhang Y.-Q."/>
        </authorList>
    </citation>
    <scope>NUCLEOTIDE SEQUENCE</scope>
    <source>
        <strain evidence="4">CPCC 203386</strain>
    </source>
</reference>
<dbReference type="Proteomes" id="UP001165586">
    <property type="component" value="Unassembled WGS sequence"/>
</dbReference>
<proteinExistence type="predicted"/>
<keyword evidence="4" id="KW-0328">Glycosyltransferase</keyword>
<dbReference type="CDD" id="cd04186">
    <property type="entry name" value="GT_2_like_c"/>
    <property type="match status" value="1"/>
</dbReference>
<comment type="caution">
    <text evidence="4">The sequence shown here is derived from an EMBL/GenBank/DDBJ whole genome shotgun (WGS) entry which is preliminary data.</text>
</comment>
<keyword evidence="4" id="KW-0808">Transferase</keyword>
<dbReference type="Pfam" id="PF13692">
    <property type="entry name" value="Glyco_trans_1_4"/>
    <property type="match status" value="1"/>
</dbReference>
<evidence type="ECO:0000256" key="1">
    <source>
        <dbReference type="SAM" id="Coils"/>
    </source>
</evidence>
<dbReference type="InterPro" id="IPR029044">
    <property type="entry name" value="Nucleotide-diphossugar_trans"/>
</dbReference>
<dbReference type="GO" id="GO:0016757">
    <property type="term" value="F:glycosyltransferase activity"/>
    <property type="evidence" value="ECO:0007669"/>
    <property type="project" value="UniProtKB-KW"/>
</dbReference>
<name>A0ABT2H4N6_9MICO</name>
<dbReference type="InterPro" id="IPR029063">
    <property type="entry name" value="SAM-dependent_MTases_sf"/>
</dbReference>
<dbReference type="Gene3D" id="3.40.50.2000">
    <property type="entry name" value="Glycogen Phosphorylase B"/>
    <property type="match status" value="1"/>
</dbReference>
<dbReference type="Gene3D" id="3.90.550.10">
    <property type="entry name" value="Spore Coat Polysaccharide Biosynthesis Protein SpsA, Chain A"/>
    <property type="match status" value="1"/>
</dbReference>
<feature type="region of interest" description="Disordered" evidence="2">
    <location>
        <begin position="1"/>
        <end position="34"/>
    </location>
</feature>
<dbReference type="SUPFAM" id="SSF53335">
    <property type="entry name" value="S-adenosyl-L-methionine-dependent methyltransferases"/>
    <property type="match status" value="1"/>
</dbReference>
<dbReference type="PANTHER" id="PTHR43179:SF7">
    <property type="entry name" value="RHAMNOSYLTRANSFERASE WBBL"/>
    <property type="match status" value="1"/>
</dbReference>
<dbReference type="SUPFAM" id="SSF53448">
    <property type="entry name" value="Nucleotide-diphospho-sugar transferases"/>
    <property type="match status" value="1"/>
</dbReference>
<evidence type="ECO:0000313" key="5">
    <source>
        <dbReference type="Proteomes" id="UP001165586"/>
    </source>
</evidence>
<feature type="coiled-coil region" evidence="1">
    <location>
        <begin position="554"/>
        <end position="581"/>
    </location>
</feature>
<dbReference type="RefSeq" id="WP_259539781.1">
    <property type="nucleotide sequence ID" value="NZ_JANLCJ010000005.1"/>
</dbReference>
<feature type="compositionally biased region" description="Basic and acidic residues" evidence="2">
    <location>
        <begin position="24"/>
        <end position="34"/>
    </location>
</feature>
<dbReference type="PANTHER" id="PTHR43179">
    <property type="entry name" value="RHAMNOSYLTRANSFERASE WBBL"/>
    <property type="match status" value="1"/>
</dbReference>
<organism evidence="4 5">
    <name type="scientific">Herbiconiux daphne</name>
    <dbReference type="NCBI Taxonomy" id="2970914"/>
    <lineage>
        <taxon>Bacteria</taxon>
        <taxon>Bacillati</taxon>
        <taxon>Actinomycetota</taxon>
        <taxon>Actinomycetes</taxon>
        <taxon>Micrococcales</taxon>
        <taxon>Microbacteriaceae</taxon>
        <taxon>Herbiconiux</taxon>
    </lineage>
</organism>